<name>A0ABU7L7F4_9NOCA</name>
<accession>A0ABU7L7F4</accession>
<evidence type="ECO:0000313" key="8">
    <source>
        <dbReference type="EMBL" id="MEE2057468.1"/>
    </source>
</evidence>
<evidence type="ECO:0000256" key="2">
    <source>
        <dbReference type="ARBA" id="ARBA00005896"/>
    </source>
</evidence>
<evidence type="ECO:0000313" key="9">
    <source>
        <dbReference type="Proteomes" id="UP001336020"/>
    </source>
</evidence>
<feature type="domain" description="TauD/TfdA-like" evidence="7">
    <location>
        <begin position="13"/>
        <end position="283"/>
    </location>
</feature>
<dbReference type="InterPro" id="IPR003819">
    <property type="entry name" value="TauD/TfdA-like"/>
</dbReference>
<evidence type="ECO:0000256" key="5">
    <source>
        <dbReference type="ARBA" id="ARBA00023002"/>
    </source>
</evidence>
<comment type="caution">
    <text evidence="8">The sequence shown here is derived from an EMBL/GenBank/DDBJ whole genome shotgun (WGS) entry which is preliminary data.</text>
</comment>
<dbReference type="RefSeq" id="WP_330132731.1">
    <property type="nucleotide sequence ID" value="NZ_JAUTXY010000003.1"/>
</dbReference>
<evidence type="ECO:0000256" key="3">
    <source>
        <dbReference type="ARBA" id="ARBA00022723"/>
    </source>
</evidence>
<keyword evidence="6" id="KW-0408">Iron</keyword>
<keyword evidence="3" id="KW-0479">Metal-binding</keyword>
<dbReference type="Gene3D" id="3.60.130.10">
    <property type="entry name" value="Clavaminate synthase-like"/>
    <property type="match status" value="1"/>
</dbReference>
<proteinExistence type="inferred from homology"/>
<keyword evidence="4 8" id="KW-0223">Dioxygenase</keyword>
<gene>
    <name evidence="8" type="ORF">Q7514_07985</name>
</gene>
<keyword evidence="5" id="KW-0560">Oxidoreductase</keyword>
<evidence type="ECO:0000256" key="1">
    <source>
        <dbReference type="ARBA" id="ARBA00001954"/>
    </source>
</evidence>
<dbReference type="InterPro" id="IPR051323">
    <property type="entry name" value="AtsK-like"/>
</dbReference>
<dbReference type="Proteomes" id="UP001336020">
    <property type="component" value="Unassembled WGS sequence"/>
</dbReference>
<dbReference type="Pfam" id="PF02668">
    <property type="entry name" value="TauD"/>
    <property type="match status" value="1"/>
</dbReference>
<organism evidence="8 9">
    <name type="scientific">Rhodococcus artemisiae</name>
    <dbReference type="NCBI Taxonomy" id="714159"/>
    <lineage>
        <taxon>Bacteria</taxon>
        <taxon>Bacillati</taxon>
        <taxon>Actinomycetota</taxon>
        <taxon>Actinomycetes</taxon>
        <taxon>Mycobacteriales</taxon>
        <taxon>Nocardiaceae</taxon>
        <taxon>Rhodococcus</taxon>
    </lineage>
</organism>
<dbReference type="SUPFAM" id="SSF51197">
    <property type="entry name" value="Clavaminate synthase-like"/>
    <property type="match status" value="1"/>
</dbReference>
<comment type="similarity">
    <text evidence="2">Belongs to the TfdA dioxygenase family.</text>
</comment>
<dbReference type="EMBL" id="JAUTXY010000003">
    <property type="protein sequence ID" value="MEE2057468.1"/>
    <property type="molecule type" value="Genomic_DNA"/>
</dbReference>
<protein>
    <submittedName>
        <fullName evidence="8">TauD/TfdA family dioxygenase</fullName>
    </submittedName>
</protein>
<dbReference type="PANTHER" id="PTHR30468:SF5">
    <property type="entry name" value="ALPHA-KETOGLUTARATE-DEPENDENT SULFATE ESTER DIOXYGENASE"/>
    <property type="match status" value="1"/>
</dbReference>
<evidence type="ECO:0000259" key="7">
    <source>
        <dbReference type="Pfam" id="PF02668"/>
    </source>
</evidence>
<evidence type="ECO:0000256" key="4">
    <source>
        <dbReference type="ARBA" id="ARBA00022964"/>
    </source>
</evidence>
<comment type="cofactor">
    <cofactor evidence="1">
        <name>Fe(2+)</name>
        <dbReference type="ChEBI" id="CHEBI:29033"/>
    </cofactor>
</comment>
<keyword evidence="9" id="KW-1185">Reference proteome</keyword>
<dbReference type="PANTHER" id="PTHR30468">
    <property type="entry name" value="ALPHA-KETOGLUTARATE-DEPENDENT SULFONATE DIOXYGENASE"/>
    <property type="match status" value="1"/>
</dbReference>
<dbReference type="GO" id="GO:0051213">
    <property type="term" value="F:dioxygenase activity"/>
    <property type="evidence" value="ECO:0007669"/>
    <property type="project" value="UniProtKB-KW"/>
</dbReference>
<dbReference type="InterPro" id="IPR042098">
    <property type="entry name" value="TauD-like_sf"/>
</dbReference>
<evidence type="ECO:0000256" key="6">
    <source>
        <dbReference type="ARBA" id="ARBA00023004"/>
    </source>
</evidence>
<sequence>MTTFAEPTTTFEIAPVAGYLGAEVEGIDLRKRLDAVTVARLRAALLEHKVLFFRGQPLDHAEQIAFTRYFGRITNSHPYNYDPDSPHQEILEVDSRKYAARAGTKQYSYANFWHSDVSALINPPAITFLRSELVPEVGGDTTWTDLGAAYANLPVSLRKFIEGLRAEHRFGGRTPRWASGSRSEQHVAAEPYITEHPVVRVHPETGERGLFVTPGFTSRIIGLSPGQSDRILDLLFDEITNPAYTVRIRWENDSIGVWDNRITAHQAPTDLDHLDVVRVLHRTTIEGDVPVGVDGQTSVSVVGEPFYGND</sequence>
<reference evidence="8 9" key="1">
    <citation type="submission" date="2023-07" db="EMBL/GenBank/DDBJ databases">
        <authorList>
            <person name="Girao M."/>
            <person name="Carvalho M.F."/>
        </authorList>
    </citation>
    <scope>NUCLEOTIDE SEQUENCE [LARGE SCALE GENOMIC DNA]</scope>
    <source>
        <strain evidence="8 9">YIM65754</strain>
    </source>
</reference>